<reference evidence="7" key="1">
    <citation type="submission" date="2022-07" db="EMBL/GenBank/DDBJ databases">
        <title>Chromosome-level genome of Muraenolepis orangiensis.</title>
        <authorList>
            <person name="Kim J."/>
        </authorList>
    </citation>
    <scope>NUCLEOTIDE SEQUENCE</scope>
    <source>
        <strain evidence="7">KU_S4_2022</strain>
        <tissue evidence="7">Muscle</tissue>
    </source>
</reference>
<dbReference type="OrthoDB" id="9980274at2759"/>
<dbReference type="GO" id="GO:0005737">
    <property type="term" value="C:cytoplasm"/>
    <property type="evidence" value="ECO:0007669"/>
    <property type="project" value="UniProtKB-SubCell"/>
</dbReference>
<evidence type="ECO:0000256" key="2">
    <source>
        <dbReference type="ARBA" id="ARBA00009817"/>
    </source>
</evidence>
<evidence type="ECO:0000256" key="6">
    <source>
        <dbReference type="ARBA" id="ARBA00040755"/>
    </source>
</evidence>
<comment type="similarity">
    <text evidence="2">Belongs to the HEBP family.</text>
</comment>
<dbReference type="Gene3D" id="3.20.80.10">
    <property type="entry name" value="Regulatory factor, effector binding domain"/>
    <property type="match status" value="1"/>
</dbReference>
<dbReference type="Pfam" id="PF04832">
    <property type="entry name" value="SOUL"/>
    <property type="match status" value="1"/>
</dbReference>
<organism evidence="7 8">
    <name type="scientific">Muraenolepis orangiensis</name>
    <name type="common">Patagonian moray cod</name>
    <dbReference type="NCBI Taxonomy" id="630683"/>
    <lineage>
        <taxon>Eukaryota</taxon>
        <taxon>Metazoa</taxon>
        <taxon>Chordata</taxon>
        <taxon>Craniata</taxon>
        <taxon>Vertebrata</taxon>
        <taxon>Euteleostomi</taxon>
        <taxon>Actinopterygii</taxon>
        <taxon>Neopterygii</taxon>
        <taxon>Teleostei</taxon>
        <taxon>Neoteleostei</taxon>
        <taxon>Acanthomorphata</taxon>
        <taxon>Zeiogadaria</taxon>
        <taxon>Gadariae</taxon>
        <taxon>Gadiformes</taxon>
        <taxon>Muraenolepidoidei</taxon>
        <taxon>Muraenolepididae</taxon>
        <taxon>Muraenolepis</taxon>
    </lineage>
</organism>
<comment type="function">
    <text evidence="5">May bind free porphyrinogens that may be present in the cell and thus facilitate removal of these potentially toxic compound. Binds with a high affinity to one molecule of heme or porphyrins. It binds metalloporphyrins, free porphyrins and N-methylprotoporphyrin with similar affinities.</text>
</comment>
<proteinExistence type="inferred from homology"/>
<evidence type="ECO:0000256" key="4">
    <source>
        <dbReference type="ARBA" id="ARBA00022490"/>
    </source>
</evidence>
<dbReference type="InterPro" id="IPR011256">
    <property type="entry name" value="Reg_factor_effector_dom_sf"/>
</dbReference>
<dbReference type="InterPro" id="IPR006917">
    <property type="entry name" value="SOUL_heme-bd"/>
</dbReference>
<evidence type="ECO:0000313" key="7">
    <source>
        <dbReference type="EMBL" id="KAJ3601048.1"/>
    </source>
</evidence>
<keyword evidence="8" id="KW-1185">Reference proteome</keyword>
<comment type="subunit">
    <text evidence="3">Monomer.</text>
</comment>
<dbReference type="FunFam" id="3.20.80.10:FF:000003">
    <property type="entry name" value="Heme-binding protein 1"/>
    <property type="match status" value="1"/>
</dbReference>
<name>A0A9Q0IK79_9TELE</name>
<evidence type="ECO:0000256" key="1">
    <source>
        <dbReference type="ARBA" id="ARBA00004496"/>
    </source>
</evidence>
<protein>
    <recommendedName>
        <fullName evidence="6">Heme-binding protein 1</fullName>
    </recommendedName>
</protein>
<dbReference type="PANTHER" id="PTHR11220:SF22">
    <property type="entry name" value="HEME-BINDING PROTEIN 1"/>
    <property type="match status" value="1"/>
</dbReference>
<dbReference type="AlphaFoldDB" id="A0A9Q0IK79"/>
<keyword evidence="4" id="KW-0963">Cytoplasm</keyword>
<comment type="caution">
    <text evidence="7">The sequence shown here is derived from an EMBL/GenBank/DDBJ whole genome shotgun (WGS) entry which is preliminary data.</text>
</comment>
<dbReference type="PANTHER" id="PTHR11220">
    <property type="entry name" value="HEME-BINDING PROTEIN-RELATED"/>
    <property type="match status" value="1"/>
</dbReference>
<evidence type="ECO:0000313" key="8">
    <source>
        <dbReference type="Proteomes" id="UP001148018"/>
    </source>
</evidence>
<gene>
    <name evidence="7" type="ORF">NHX12_032021</name>
</gene>
<sequence>MFGMIKNSLFGSTEETEYKLLSSETKDGVSYEVRRYDAGKYAAISSEGRSFDQVTGELVRKLLMYIGGTNDQDEAMGTVAPITFTVFPRDDGVMSRRLVVGIRIPVAYQRSPPVPSDSAIRIEERPGMTIYALQFGGFAGETEYRAEALRLTRTLGETAPYQRKQYLCCSYDVPIKPYGRRNEVWFLQEEP</sequence>
<evidence type="ECO:0000256" key="3">
    <source>
        <dbReference type="ARBA" id="ARBA00011245"/>
    </source>
</evidence>
<dbReference type="SUPFAM" id="SSF55136">
    <property type="entry name" value="Probable bacterial effector-binding domain"/>
    <property type="match status" value="1"/>
</dbReference>
<dbReference type="Proteomes" id="UP001148018">
    <property type="component" value="Unassembled WGS sequence"/>
</dbReference>
<comment type="subcellular location">
    <subcellularLocation>
        <location evidence="1">Cytoplasm</location>
    </subcellularLocation>
</comment>
<evidence type="ECO:0000256" key="5">
    <source>
        <dbReference type="ARBA" id="ARBA00037673"/>
    </source>
</evidence>
<accession>A0A9Q0IK79</accession>
<dbReference type="EMBL" id="JANIIK010000047">
    <property type="protein sequence ID" value="KAJ3601048.1"/>
    <property type="molecule type" value="Genomic_DNA"/>
</dbReference>
<dbReference type="GO" id="GO:0020037">
    <property type="term" value="F:heme binding"/>
    <property type="evidence" value="ECO:0007669"/>
    <property type="project" value="TreeGrafter"/>
</dbReference>